<evidence type="ECO:0000256" key="3">
    <source>
        <dbReference type="ARBA" id="ARBA00023315"/>
    </source>
</evidence>
<dbReference type="SUPFAM" id="SSF69593">
    <property type="entry name" value="Glycerol-3-phosphate (1)-acyltransferase"/>
    <property type="match status" value="1"/>
</dbReference>
<dbReference type="InterPro" id="IPR002123">
    <property type="entry name" value="Plipid/glycerol_acylTrfase"/>
</dbReference>
<keyword evidence="4" id="KW-0812">Transmembrane</keyword>
<comment type="pathway">
    <text evidence="1">Lipid metabolism.</text>
</comment>
<dbReference type="PANTHER" id="PTHR10434:SF9">
    <property type="entry name" value="PHOSPHOLIPID_GLYCEROL ACYLTRANSFERASE DOMAIN-CONTAINING PROTEIN"/>
    <property type="match status" value="1"/>
</dbReference>
<evidence type="ECO:0000313" key="7">
    <source>
        <dbReference type="Proteomes" id="UP000784286"/>
    </source>
</evidence>
<evidence type="ECO:0000256" key="4">
    <source>
        <dbReference type="SAM" id="Phobius"/>
    </source>
</evidence>
<dbReference type="GO" id="GO:0003841">
    <property type="term" value="F:1-acylglycerol-3-phosphate O-acyltransferase activity"/>
    <property type="evidence" value="ECO:0007669"/>
    <property type="project" value="TreeGrafter"/>
</dbReference>
<reference evidence="6" key="2">
    <citation type="submission" date="2021-04" db="EMBL/GenBank/DDBJ databases">
        <authorList>
            <person name="Gilroy R."/>
        </authorList>
    </citation>
    <scope>NUCLEOTIDE SEQUENCE</scope>
    <source>
        <strain evidence="6">8470</strain>
    </source>
</reference>
<keyword evidence="3 6" id="KW-0012">Acyltransferase</keyword>
<reference evidence="6" key="1">
    <citation type="journal article" date="2021" name="PeerJ">
        <title>Extensive microbial diversity within the chicken gut microbiome revealed by metagenomics and culture.</title>
        <authorList>
            <person name="Gilroy R."/>
            <person name="Ravi A."/>
            <person name="Getino M."/>
            <person name="Pursley I."/>
            <person name="Horton D.L."/>
            <person name="Alikhan N.F."/>
            <person name="Baker D."/>
            <person name="Gharbi K."/>
            <person name="Hall N."/>
            <person name="Watson M."/>
            <person name="Adriaenssens E.M."/>
            <person name="Foster-Nyarko E."/>
            <person name="Jarju S."/>
            <person name="Secka A."/>
            <person name="Antonio M."/>
            <person name="Oren A."/>
            <person name="Chaudhuri R.R."/>
            <person name="La Ragione R."/>
            <person name="Hildebrand F."/>
            <person name="Pallen M.J."/>
        </authorList>
    </citation>
    <scope>NUCLEOTIDE SEQUENCE</scope>
    <source>
        <strain evidence="6">8470</strain>
    </source>
</reference>
<accession>A0A948TNH6</accession>
<protein>
    <submittedName>
        <fullName evidence="6">1-acyl-sn-glycerol-3-phosphate acyltransferase</fullName>
    </submittedName>
</protein>
<dbReference type="AlphaFoldDB" id="A0A948TNH6"/>
<dbReference type="Pfam" id="PF01553">
    <property type="entry name" value="Acyltransferase"/>
    <property type="match status" value="1"/>
</dbReference>
<organism evidence="6 7">
    <name type="scientific">Candidatus Phocaeicola excrementipullorum</name>
    <dbReference type="NCBI Taxonomy" id="2838731"/>
    <lineage>
        <taxon>Bacteria</taxon>
        <taxon>Pseudomonadati</taxon>
        <taxon>Bacteroidota</taxon>
        <taxon>Bacteroidia</taxon>
        <taxon>Bacteroidales</taxon>
        <taxon>Bacteroidaceae</taxon>
        <taxon>Phocaeicola</taxon>
    </lineage>
</organism>
<evidence type="ECO:0000256" key="1">
    <source>
        <dbReference type="ARBA" id="ARBA00005189"/>
    </source>
</evidence>
<keyword evidence="4" id="KW-1133">Transmembrane helix</keyword>
<proteinExistence type="predicted"/>
<evidence type="ECO:0000259" key="5">
    <source>
        <dbReference type="SMART" id="SM00563"/>
    </source>
</evidence>
<dbReference type="Proteomes" id="UP000784286">
    <property type="component" value="Unassembled WGS sequence"/>
</dbReference>
<feature type="domain" description="Phospholipid/glycerol acyltransferase" evidence="5">
    <location>
        <begin position="29"/>
        <end position="141"/>
    </location>
</feature>
<evidence type="ECO:0000313" key="6">
    <source>
        <dbReference type="EMBL" id="MBU3856638.1"/>
    </source>
</evidence>
<dbReference type="GO" id="GO:0006654">
    <property type="term" value="P:phosphatidic acid biosynthetic process"/>
    <property type="evidence" value="ECO:0007669"/>
    <property type="project" value="TreeGrafter"/>
</dbReference>
<dbReference type="SMART" id="SM00563">
    <property type="entry name" value="PlsC"/>
    <property type="match status" value="1"/>
</dbReference>
<sequence>MKQAVCRFIYHKLLGWKAKVSVPDFKKCIICAAPHTTNWDLIIGKLFIGAIGRESGFLMKKEWFFFPLGAIFRSMGGIPVHRGKHTSLVDQLIERVKQSDTFHLAITPEGTRSANPDWKKGFYYIALGAGIPIVLIGIDYEKKCIFADKYLIPSGDIDKDMKDIKLYFKDFKGKHPEKFDIGMVQPS</sequence>
<dbReference type="EMBL" id="JAHLFJ010000079">
    <property type="protein sequence ID" value="MBU3856638.1"/>
    <property type="molecule type" value="Genomic_DNA"/>
</dbReference>
<name>A0A948TNH6_9BACT</name>
<evidence type="ECO:0000256" key="2">
    <source>
        <dbReference type="ARBA" id="ARBA00022679"/>
    </source>
</evidence>
<gene>
    <name evidence="6" type="ORF">H9928_08820</name>
</gene>
<comment type="caution">
    <text evidence="6">The sequence shown here is derived from an EMBL/GenBank/DDBJ whole genome shotgun (WGS) entry which is preliminary data.</text>
</comment>
<dbReference type="PANTHER" id="PTHR10434">
    <property type="entry name" value="1-ACYL-SN-GLYCEROL-3-PHOSPHATE ACYLTRANSFERASE"/>
    <property type="match status" value="1"/>
</dbReference>
<feature type="transmembrane region" description="Helical" evidence="4">
    <location>
        <begin position="121"/>
        <end position="140"/>
    </location>
</feature>
<keyword evidence="2" id="KW-0808">Transferase</keyword>
<keyword evidence="4" id="KW-0472">Membrane</keyword>